<keyword evidence="3" id="KW-1003">Cell membrane</keyword>
<protein>
    <submittedName>
        <fullName evidence="8">Putative oxidoreductase</fullName>
    </submittedName>
</protein>
<comment type="similarity">
    <text evidence="2">Belongs to the DoxX family.</text>
</comment>
<feature type="transmembrane region" description="Helical" evidence="7">
    <location>
        <begin position="112"/>
        <end position="132"/>
    </location>
</feature>
<evidence type="ECO:0000256" key="6">
    <source>
        <dbReference type="ARBA" id="ARBA00023136"/>
    </source>
</evidence>
<feature type="transmembrane region" description="Helical" evidence="7">
    <location>
        <begin position="12"/>
        <end position="32"/>
    </location>
</feature>
<evidence type="ECO:0000256" key="5">
    <source>
        <dbReference type="ARBA" id="ARBA00022989"/>
    </source>
</evidence>
<dbReference type="STRING" id="651662.SAMN04488069_102129"/>
<evidence type="ECO:0000256" key="7">
    <source>
        <dbReference type="SAM" id="Phobius"/>
    </source>
</evidence>
<evidence type="ECO:0000313" key="9">
    <source>
        <dbReference type="Proteomes" id="UP000199249"/>
    </source>
</evidence>
<keyword evidence="6 7" id="KW-0472">Membrane</keyword>
<evidence type="ECO:0000256" key="4">
    <source>
        <dbReference type="ARBA" id="ARBA00022692"/>
    </source>
</evidence>
<comment type="subcellular location">
    <subcellularLocation>
        <location evidence="1">Cell membrane</location>
        <topology evidence="1">Multi-pass membrane protein</topology>
    </subcellularLocation>
</comment>
<dbReference type="PANTHER" id="PTHR33452">
    <property type="entry name" value="OXIDOREDUCTASE CATD-RELATED"/>
    <property type="match status" value="1"/>
</dbReference>
<accession>A0A1H3CVH8</accession>
<feature type="transmembrane region" description="Helical" evidence="7">
    <location>
        <begin position="44"/>
        <end position="67"/>
    </location>
</feature>
<evidence type="ECO:0000256" key="1">
    <source>
        <dbReference type="ARBA" id="ARBA00004651"/>
    </source>
</evidence>
<dbReference type="GO" id="GO:0005886">
    <property type="term" value="C:plasma membrane"/>
    <property type="evidence" value="ECO:0007669"/>
    <property type="project" value="UniProtKB-SubCell"/>
</dbReference>
<dbReference type="InterPro" id="IPR032808">
    <property type="entry name" value="DoxX"/>
</dbReference>
<keyword evidence="5 7" id="KW-1133">Transmembrane helix</keyword>
<dbReference type="Pfam" id="PF07681">
    <property type="entry name" value="DoxX"/>
    <property type="match status" value="1"/>
</dbReference>
<evidence type="ECO:0000313" key="8">
    <source>
        <dbReference type="EMBL" id="SDX58135.1"/>
    </source>
</evidence>
<dbReference type="Proteomes" id="UP000199249">
    <property type="component" value="Unassembled WGS sequence"/>
</dbReference>
<dbReference type="InterPro" id="IPR051907">
    <property type="entry name" value="DoxX-like_oxidoreductase"/>
</dbReference>
<feature type="transmembrane region" description="Helical" evidence="7">
    <location>
        <begin position="79"/>
        <end position="100"/>
    </location>
</feature>
<evidence type="ECO:0000256" key="3">
    <source>
        <dbReference type="ARBA" id="ARBA00022475"/>
    </source>
</evidence>
<keyword evidence="9" id="KW-1185">Reference proteome</keyword>
<keyword evidence="4 7" id="KW-0812">Transmembrane</keyword>
<reference evidence="9" key="1">
    <citation type="submission" date="2016-10" db="EMBL/GenBank/DDBJ databases">
        <authorList>
            <person name="Varghese N."/>
            <person name="Submissions S."/>
        </authorList>
    </citation>
    <scope>NUCLEOTIDE SEQUENCE [LARGE SCALE GENOMIC DNA]</scope>
    <source>
        <strain evidence="9">CGMCC 1.8975</strain>
    </source>
</reference>
<dbReference type="PANTHER" id="PTHR33452:SF1">
    <property type="entry name" value="INNER MEMBRANE PROTEIN YPHA-RELATED"/>
    <property type="match status" value="1"/>
</dbReference>
<name>A0A1H3CVH8_9BACT</name>
<organism evidence="8 9">
    <name type="scientific">Hymenobacter psychrophilus</name>
    <dbReference type="NCBI Taxonomy" id="651662"/>
    <lineage>
        <taxon>Bacteria</taxon>
        <taxon>Pseudomonadati</taxon>
        <taxon>Bacteroidota</taxon>
        <taxon>Cytophagia</taxon>
        <taxon>Cytophagales</taxon>
        <taxon>Hymenobacteraceae</taxon>
        <taxon>Hymenobacter</taxon>
    </lineage>
</organism>
<dbReference type="EMBL" id="FNOV01000002">
    <property type="protein sequence ID" value="SDX58135.1"/>
    <property type="molecule type" value="Genomic_DNA"/>
</dbReference>
<dbReference type="OrthoDB" id="9813193at2"/>
<dbReference type="AlphaFoldDB" id="A0A1H3CVH8"/>
<sequence length="144" mass="15649">MTLFENRYRTHDLGLLLLRVGIGFMFTVHGYPKLTGGSAAWAEIGGVMKLVGLDFAPAFWGFLAAFAEAVGGQLLALGLFFRWACALLLGTMVMATVMHLSKGDGFNDYSHALESAFLFLGLALAGPGRFSLDQILFPAPRRLY</sequence>
<evidence type="ECO:0000256" key="2">
    <source>
        <dbReference type="ARBA" id="ARBA00006679"/>
    </source>
</evidence>
<gene>
    <name evidence="8" type="ORF">SAMN04488069_102129</name>
</gene>
<proteinExistence type="inferred from homology"/>